<name>A0AAW2T0N7_SESRA</name>
<accession>A0AAW2T0N7</accession>
<dbReference type="Gene3D" id="3.40.525.10">
    <property type="entry name" value="CRAL-TRIO lipid binding domain"/>
    <property type="match status" value="1"/>
</dbReference>
<comment type="caution">
    <text evidence="1">The sequence shown here is derived from an EMBL/GenBank/DDBJ whole genome shotgun (WGS) entry which is preliminary data.</text>
</comment>
<dbReference type="EMBL" id="JACGWJ010000009">
    <property type="protein sequence ID" value="KAL0398199.1"/>
    <property type="molecule type" value="Genomic_DNA"/>
</dbReference>
<dbReference type="SUPFAM" id="SSF52087">
    <property type="entry name" value="CRAL/TRIO domain"/>
    <property type="match status" value="1"/>
</dbReference>
<proteinExistence type="predicted"/>
<dbReference type="InterPro" id="IPR036865">
    <property type="entry name" value="CRAL-TRIO_dom_sf"/>
</dbReference>
<protein>
    <submittedName>
        <fullName evidence="1">Patellin-4</fullName>
    </submittedName>
</protein>
<dbReference type="GO" id="GO:0008289">
    <property type="term" value="F:lipid binding"/>
    <property type="evidence" value="ECO:0007669"/>
    <property type="project" value="InterPro"/>
</dbReference>
<sequence>MISRFSRPIKKEVRAAVNKAVALLQDNYPEFAAKNIFINVPFWYVPIQEIPIQYGGIKRENDFEFSVSDGEATEVVIKAGSTQTIEIPTPEKGKKMCSDEAPVRKTFKNQEPGKIVLTVQNCSGKKEAVLSVQGQEGLLLMMCLNYNFLLRGILEILYLIADSL</sequence>
<dbReference type="PANTHER" id="PTHR45932">
    <property type="entry name" value="PATELLIN-1"/>
    <property type="match status" value="1"/>
</dbReference>
<dbReference type="PANTHER" id="PTHR45932:SF2">
    <property type="entry name" value="PATELLIN-4"/>
    <property type="match status" value="1"/>
</dbReference>
<reference evidence="1" key="1">
    <citation type="submission" date="2020-06" db="EMBL/GenBank/DDBJ databases">
        <authorList>
            <person name="Li T."/>
            <person name="Hu X."/>
            <person name="Zhang T."/>
            <person name="Song X."/>
            <person name="Zhang H."/>
            <person name="Dai N."/>
            <person name="Sheng W."/>
            <person name="Hou X."/>
            <person name="Wei L."/>
        </authorList>
    </citation>
    <scope>NUCLEOTIDE SEQUENCE</scope>
    <source>
        <strain evidence="1">G02</strain>
        <tissue evidence="1">Leaf</tissue>
    </source>
</reference>
<evidence type="ECO:0000313" key="1">
    <source>
        <dbReference type="EMBL" id="KAL0398199.1"/>
    </source>
</evidence>
<gene>
    <name evidence="1" type="ORF">Sradi_2163200</name>
</gene>
<organism evidence="1">
    <name type="scientific">Sesamum radiatum</name>
    <name type="common">Black benniseed</name>
    <dbReference type="NCBI Taxonomy" id="300843"/>
    <lineage>
        <taxon>Eukaryota</taxon>
        <taxon>Viridiplantae</taxon>
        <taxon>Streptophyta</taxon>
        <taxon>Embryophyta</taxon>
        <taxon>Tracheophyta</taxon>
        <taxon>Spermatophyta</taxon>
        <taxon>Magnoliopsida</taxon>
        <taxon>eudicotyledons</taxon>
        <taxon>Gunneridae</taxon>
        <taxon>Pentapetalae</taxon>
        <taxon>asterids</taxon>
        <taxon>lamiids</taxon>
        <taxon>Lamiales</taxon>
        <taxon>Pedaliaceae</taxon>
        <taxon>Sesamum</taxon>
    </lineage>
</organism>
<dbReference type="AlphaFoldDB" id="A0AAW2T0N7"/>
<reference evidence="1" key="2">
    <citation type="journal article" date="2024" name="Plant">
        <title>Genomic evolution and insights into agronomic trait innovations of Sesamum species.</title>
        <authorList>
            <person name="Miao H."/>
            <person name="Wang L."/>
            <person name="Qu L."/>
            <person name="Liu H."/>
            <person name="Sun Y."/>
            <person name="Le M."/>
            <person name="Wang Q."/>
            <person name="Wei S."/>
            <person name="Zheng Y."/>
            <person name="Lin W."/>
            <person name="Duan Y."/>
            <person name="Cao H."/>
            <person name="Xiong S."/>
            <person name="Wang X."/>
            <person name="Wei L."/>
            <person name="Li C."/>
            <person name="Ma Q."/>
            <person name="Ju M."/>
            <person name="Zhao R."/>
            <person name="Li G."/>
            <person name="Mu C."/>
            <person name="Tian Q."/>
            <person name="Mei H."/>
            <person name="Zhang T."/>
            <person name="Gao T."/>
            <person name="Zhang H."/>
        </authorList>
    </citation>
    <scope>NUCLEOTIDE SEQUENCE</scope>
    <source>
        <strain evidence="1">G02</strain>
    </source>
</reference>
<dbReference type="InterPro" id="IPR044834">
    <property type="entry name" value="PATL"/>
</dbReference>